<dbReference type="Pfam" id="PF13537">
    <property type="entry name" value="GATase_7"/>
    <property type="match status" value="1"/>
</dbReference>
<keyword evidence="11" id="KW-0436">Ligase</keyword>
<evidence type="ECO:0000256" key="4">
    <source>
        <dbReference type="ARBA" id="ARBA00022741"/>
    </source>
</evidence>
<dbReference type="Proteomes" id="UP000664414">
    <property type="component" value="Unassembled WGS sequence"/>
</dbReference>
<evidence type="ECO:0000256" key="7">
    <source>
        <dbReference type="ARBA" id="ARBA00048741"/>
    </source>
</evidence>
<organism evidence="11 12">
    <name type="scientific">Candidatus Paracaedimonas acanthamoebae</name>
    <dbReference type="NCBI Taxonomy" id="244581"/>
    <lineage>
        <taxon>Bacteria</taxon>
        <taxon>Pseudomonadati</taxon>
        <taxon>Pseudomonadota</taxon>
        <taxon>Alphaproteobacteria</taxon>
        <taxon>Holosporales</taxon>
        <taxon>Caedimonadaceae</taxon>
        <taxon>Candidatus Paracaedimonas</taxon>
    </lineage>
</organism>
<evidence type="ECO:0000256" key="9">
    <source>
        <dbReference type="PIRSR" id="PIRSR001589-2"/>
    </source>
</evidence>
<evidence type="ECO:0000259" key="10">
    <source>
        <dbReference type="PROSITE" id="PS51278"/>
    </source>
</evidence>
<dbReference type="CDD" id="cd00712">
    <property type="entry name" value="AsnB"/>
    <property type="match status" value="1"/>
</dbReference>
<comment type="similarity">
    <text evidence="2">Belongs to the asparagine synthetase family.</text>
</comment>
<feature type="binding site" evidence="9">
    <location>
        <position position="295"/>
    </location>
    <ligand>
        <name>ATP</name>
        <dbReference type="ChEBI" id="CHEBI:30616"/>
    </ligand>
</feature>
<evidence type="ECO:0000256" key="6">
    <source>
        <dbReference type="ARBA" id="ARBA00022962"/>
    </source>
</evidence>
<dbReference type="Gene3D" id="3.40.50.620">
    <property type="entry name" value="HUPs"/>
    <property type="match status" value="1"/>
</dbReference>
<dbReference type="InterPro" id="IPR014729">
    <property type="entry name" value="Rossmann-like_a/b/a_fold"/>
</dbReference>
<dbReference type="AlphaFoldDB" id="A0A8J7PZU4"/>
<dbReference type="PIRSF" id="PIRSF001589">
    <property type="entry name" value="Asn_synthetase_glu-h"/>
    <property type="match status" value="1"/>
</dbReference>
<evidence type="ECO:0000313" key="11">
    <source>
        <dbReference type="EMBL" id="MBN9412623.1"/>
    </source>
</evidence>
<name>A0A8J7PZU4_9PROT</name>
<evidence type="ECO:0000256" key="2">
    <source>
        <dbReference type="ARBA" id="ARBA00005752"/>
    </source>
</evidence>
<feature type="domain" description="Glutamine amidotransferase type-2" evidence="10">
    <location>
        <begin position="2"/>
        <end position="214"/>
    </location>
</feature>
<feature type="binding site" evidence="9">
    <location>
        <begin position="366"/>
        <end position="367"/>
    </location>
    <ligand>
        <name>ATP</name>
        <dbReference type="ChEBI" id="CHEBI:30616"/>
    </ligand>
</feature>
<dbReference type="PROSITE" id="PS51278">
    <property type="entry name" value="GATASE_TYPE_2"/>
    <property type="match status" value="1"/>
</dbReference>
<evidence type="ECO:0000256" key="5">
    <source>
        <dbReference type="ARBA" id="ARBA00022840"/>
    </source>
</evidence>
<dbReference type="GO" id="GO:0005524">
    <property type="term" value="F:ATP binding"/>
    <property type="evidence" value="ECO:0007669"/>
    <property type="project" value="UniProtKB-KW"/>
</dbReference>
<dbReference type="EC" id="6.3.5.4" evidence="3"/>
<feature type="active site" description="For GATase activity" evidence="8">
    <location>
        <position position="2"/>
    </location>
</feature>
<dbReference type="InterPro" id="IPR029055">
    <property type="entry name" value="Ntn_hydrolases_N"/>
</dbReference>
<keyword evidence="4 9" id="KW-0547">Nucleotide-binding</keyword>
<proteinExistence type="inferred from homology"/>
<dbReference type="NCBIfam" id="TIGR01536">
    <property type="entry name" value="asn_synth_AEB"/>
    <property type="match status" value="1"/>
</dbReference>
<comment type="caution">
    <text evidence="11">The sequence shown here is derived from an EMBL/GenBank/DDBJ whole genome shotgun (WGS) entry which is preliminary data.</text>
</comment>
<dbReference type="InterPro" id="IPR017932">
    <property type="entry name" value="GATase_2_dom"/>
</dbReference>
<dbReference type="SUPFAM" id="SSF56235">
    <property type="entry name" value="N-terminal nucleophile aminohydrolases (Ntn hydrolases)"/>
    <property type="match status" value="1"/>
</dbReference>
<comment type="pathway">
    <text evidence="1">Amino-acid biosynthesis; L-asparagine biosynthesis; L-asparagine from L-aspartate (L-Gln route): step 1/1.</text>
</comment>
<keyword evidence="6 8" id="KW-0315">Glutamine amidotransferase</keyword>
<comment type="catalytic activity">
    <reaction evidence="7">
        <text>L-aspartate + L-glutamine + ATP + H2O = L-asparagine + L-glutamate + AMP + diphosphate + H(+)</text>
        <dbReference type="Rhea" id="RHEA:12228"/>
        <dbReference type="ChEBI" id="CHEBI:15377"/>
        <dbReference type="ChEBI" id="CHEBI:15378"/>
        <dbReference type="ChEBI" id="CHEBI:29985"/>
        <dbReference type="ChEBI" id="CHEBI:29991"/>
        <dbReference type="ChEBI" id="CHEBI:30616"/>
        <dbReference type="ChEBI" id="CHEBI:33019"/>
        <dbReference type="ChEBI" id="CHEBI:58048"/>
        <dbReference type="ChEBI" id="CHEBI:58359"/>
        <dbReference type="ChEBI" id="CHEBI:456215"/>
        <dbReference type="EC" id="6.3.5.4"/>
    </reaction>
</comment>
<dbReference type="PANTHER" id="PTHR43284:SF1">
    <property type="entry name" value="ASPARAGINE SYNTHETASE"/>
    <property type="match status" value="1"/>
</dbReference>
<dbReference type="CDD" id="cd01991">
    <property type="entry name" value="Asn_synthase_B_C"/>
    <property type="match status" value="1"/>
</dbReference>
<reference evidence="11" key="1">
    <citation type="submission" date="2021-02" db="EMBL/GenBank/DDBJ databases">
        <title>Thiocyanate and organic carbon inputs drive convergent selection for specific autotrophic Afipia and Thiobacillus strains within complex microbiomes.</title>
        <authorList>
            <person name="Huddy R.J."/>
            <person name="Sachdeva R."/>
            <person name="Kadzinga F."/>
            <person name="Kantor R.S."/>
            <person name="Harrison S.T.L."/>
            <person name="Banfield J.F."/>
        </authorList>
    </citation>
    <scope>NUCLEOTIDE SEQUENCE</scope>
    <source>
        <strain evidence="11">SCN18_10_11_15_R4_P_38_20</strain>
    </source>
</reference>
<dbReference type="InterPro" id="IPR006426">
    <property type="entry name" value="Asn_synth_AEB"/>
</dbReference>
<dbReference type="SUPFAM" id="SSF52402">
    <property type="entry name" value="Adenine nucleotide alpha hydrolases-like"/>
    <property type="match status" value="1"/>
</dbReference>
<protein>
    <recommendedName>
        <fullName evidence="3">asparagine synthase (glutamine-hydrolyzing)</fullName>
        <ecNumber evidence="3">6.3.5.4</ecNumber>
    </recommendedName>
</protein>
<sequence length="621" mass="71801">MCGISGIIHFGRIHDAPERIRSSINHISHRGPDGTGFWHNQDVSFGFTRLSIVDLEHGTQPMSNEDGQVMVVFNGEIYNHRELRRELEKKGHFFKTDHSDTEVIVHGYEEWGDELPSKLNGMFAFAVWDNHRKRVFLARDRYGIKPLYITEIQKNTWIFSSEVRGIFGSNLVEKEATSDGVLEYFSLQNFWDGRTPFKGIRLFQPASYEIITATSVTQKTYWDYNFSRKSTLTIEESSQRHLEILSQAIHRQSDTDVLLSSYLSGGIDSTAITAIAKNIKNFQRSYSCIFNLNEVGDDIIVDEREYSRTAAEHFNIERIEHELPQDVLINSLDKTINALEYPRMGMAYVNYLISERVAQDNKVVLSGMGGDELHGGYLGRYQVIRQLLLNNNISFIDKIFKRKKRQMHEALVPYYNMLNFPIPEKEYPLAFTPEFLRSTNSFSANQVITDKIMTAPYEDTWDILMYVDAKTYMHGLLVLEDKLSMIHSLETRVPLLDNELVDFVSELPWNHLCDGKTGKIVFRESVKSIVPPSIYNKPKMGFGPPDASWYRGTLKEWISTELSKERIAKRGIFRPEYVLRKLEEHYTGQYNHVALIWSFLSFESWCRVQNVFGGDLSKPII</sequence>
<dbReference type="InterPro" id="IPR033738">
    <property type="entry name" value="AsnB_N"/>
</dbReference>
<evidence type="ECO:0000256" key="3">
    <source>
        <dbReference type="ARBA" id="ARBA00012737"/>
    </source>
</evidence>
<dbReference type="Gene3D" id="3.60.20.10">
    <property type="entry name" value="Glutamine Phosphoribosylpyrophosphate, subunit 1, domain 1"/>
    <property type="match status" value="1"/>
</dbReference>
<dbReference type="GO" id="GO:0004066">
    <property type="term" value="F:asparagine synthase (glutamine-hydrolyzing) activity"/>
    <property type="evidence" value="ECO:0007669"/>
    <property type="project" value="UniProtKB-EC"/>
</dbReference>
<dbReference type="GO" id="GO:0006529">
    <property type="term" value="P:asparagine biosynthetic process"/>
    <property type="evidence" value="ECO:0007669"/>
    <property type="project" value="UniProtKB-KW"/>
</dbReference>
<dbReference type="Pfam" id="PF00733">
    <property type="entry name" value="Asn_synthase"/>
    <property type="match status" value="1"/>
</dbReference>
<dbReference type="InterPro" id="IPR051786">
    <property type="entry name" value="ASN_synthetase/amidase"/>
</dbReference>
<evidence type="ECO:0000313" key="12">
    <source>
        <dbReference type="Proteomes" id="UP000664414"/>
    </source>
</evidence>
<feature type="binding site" evidence="9">
    <location>
        <position position="100"/>
    </location>
    <ligand>
        <name>L-glutamine</name>
        <dbReference type="ChEBI" id="CHEBI:58359"/>
    </ligand>
</feature>
<dbReference type="EMBL" id="JAFKGL010000011">
    <property type="protein sequence ID" value="MBN9412623.1"/>
    <property type="molecule type" value="Genomic_DNA"/>
</dbReference>
<evidence type="ECO:0000256" key="1">
    <source>
        <dbReference type="ARBA" id="ARBA00005187"/>
    </source>
</evidence>
<dbReference type="InterPro" id="IPR001962">
    <property type="entry name" value="Asn_synthase"/>
</dbReference>
<gene>
    <name evidence="11" type="primary">asnB</name>
    <name evidence="11" type="ORF">J0H12_01680</name>
</gene>
<dbReference type="PANTHER" id="PTHR43284">
    <property type="entry name" value="ASPARAGINE SYNTHETASE (GLUTAMINE-HYDROLYZING)"/>
    <property type="match status" value="1"/>
</dbReference>
<evidence type="ECO:0000256" key="8">
    <source>
        <dbReference type="PIRSR" id="PIRSR001589-1"/>
    </source>
</evidence>
<keyword evidence="8" id="KW-0028">Amino-acid biosynthesis</keyword>
<keyword evidence="8" id="KW-0061">Asparagine biosynthesis</keyword>
<keyword evidence="5 9" id="KW-0067">ATP-binding</keyword>
<accession>A0A8J7PZU4</accession>